<evidence type="ECO:0000313" key="2">
    <source>
        <dbReference type="Proteomes" id="UP001302274"/>
    </source>
</evidence>
<dbReference type="RefSeq" id="WP_323578435.1">
    <property type="nucleotide sequence ID" value="NZ_JAYGJQ010000003.1"/>
</dbReference>
<accession>A0ABU5VYK5</accession>
<proteinExistence type="predicted"/>
<organism evidence="1 2">
    <name type="scientific">Bacteriovorax antarcticus</name>
    <dbReference type="NCBI Taxonomy" id="3088717"/>
    <lineage>
        <taxon>Bacteria</taxon>
        <taxon>Pseudomonadati</taxon>
        <taxon>Bdellovibrionota</taxon>
        <taxon>Bacteriovoracia</taxon>
        <taxon>Bacteriovoracales</taxon>
        <taxon>Bacteriovoracaceae</taxon>
        <taxon>Bacteriovorax</taxon>
    </lineage>
</organism>
<dbReference type="Gene3D" id="3.40.50.300">
    <property type="entry name" value="P-loop containing nucleotide triphosphate hydrolases"/>
    <property type="match status" value="1"/>
</dbReference>
<keyword evidence="2" id="KW-1185">Reference proteome</keyword>
<gene>
    <name evidence="1" type="ORF">SHI21_18090</name>
</gene>
<evidence type="ECO:0000313" key="1">
    <source>
        <dbReference type="EMBL" id="MEA9358150.1"/>
    </source>
</evidence>
<reference evidence="1 2" key="1">
    <citation type="submission" date="2023-11" db="EMBL/GenBank/DDBJ databases">
        <title>A Novel Polar Bacteriovorax (B. antarcticus) Isolated from the Biocrust in Antarctica.</title>
        <authorList>
            <person name="Mun W."/>
            <person name="Choi S.Y."/>
            <person name="Mitchell R.J."/>
        </authorList>
    </citation>
    <scope>NUCLEOTIDE SEQUENCE [LARGE SCALE GENOMIC DNA]</scope>
    <source>
        <strain evidence="1 2">PP10</strain>
    </source>
</reference>
<name>A0ABU5VYK5_9BACT</name>
<protein>
    <recommendedName>
        <fullName evidence="3">ABC transporter domain-containing protein</fullName>
    </recommendedName>
</protein>
<sequence>MSKIDFEENFEIYLFTYENMDLGPSKLNEFLSFLKFHKVALPFKFSFVSKEASLIPEMTLSENILIDFSPNSLTESKEVQFQEFLKDPKHRALEELYHTIALPHELPGQSDAQMKKVCSLIKSLLYEGQFVFFEEPEIDLGPETLKLFTAALREHAKNRQMNIFIYSKDLPLWTPQSHKMVERKKDFSFQVSPVSRNFMWDEERASFYGNPKTAEENSGLSFIRPIGKKRSNNAA</sequence>
<dbReference type="SUPFAM" id="SSF52540">
    <property type="entry name" value="P-loop containing nucleoside triphosphate hydrolases"/>
    <property type="match status" value="1"/>
</dbReference>
<dbReference type="EMBL" id="JAYGJQ010000003">
    <property type="protein sequence ID" value="MEA9358150.1"/>
    <property type="molecule type" value="Genomic_DNA"/>
</dbReference>
<dbReference type="InterPro" id="IPR027417">
    <property type="entry name" value="P-loop_NTPase"/>
</dbReference>
<evidence type="ECO:0008006" key="3">
    <source>
        <dbReference type="Google" id="ProtNLM"/>
    </source>
</evidence>
<comment type="caution">
    <text evidence="1">The sequence shown here is derived from an EMBL/GenBank/DDBJ whole genome shotgun (WGS) entry which is preliminary data.</text>
</comment>
<dbReference type="Proteomes" id="UP001302274">
    <property type="component" value="Unassembled WGS sequence"/>
</dbReference>